<keyword evidence="2" id="KW-0472">Membrane</keyword>
<gene>
    <name evidence="3" type="ORF">HXA33_05880</name>
</gene>
<feature type="transmembrane region" description="Helical" evidence="2">
    <location>
        <begin position="6"/>
        <end position="26"/>
    </location>
</feature>
<accession>A0A9Q4B0S6</accession>
<dbReference type="InterPro" id="IPR046118">
    <property type="entry name" value="DUF6115"/>
</dbReference>
<evidence type="ECO:0000256" key="2">
    <source>
        <dbReference type="SAM" id="Phobius"/>
    </source>
</evidence>
<reference evidence="3" key="1">
    <citation type="submission" date="2020-06" db="EMBL/GenBank/DDBJ databases">
        <title>Insight into the genomes of haloalkaliphilic bacilli from Kenyan soda lakes.</title>
        <authorList>
            <person name="Mwirichia R."/>
            <person name="Villamizar G.C."/>
            <person name="Poehlein A."/>
            <person name="Mugweru J."/>
            <person name="Kipnyargis A."/>
            <person name="Kiplimo D."/>
            <person name="Orwa P."/>
            <person name="Daniel R."/>
        </authorList>
    </citation>
    <scope>NUCLEOTIDE SEQUENCE</scope>
    <source>
        <strain evidence="3">B1096_S55</strain>
    </source>
</reference>
<proteinExistence type="predicted"/>
<dbReference type="RefSeq" id="WP_257820779.1">
    <property type="nucleotide sequence ID" value="NZ_JABXYM010000001.1"/>
</dbReference>
<evidence type="ECO:0008006" key="5">
    <source>
        <dbReference type="Google" id="ProtNLM"/>
    </source>
</evidence>
<keyword evidence="2" id="KW-1133">Transmembrane helix</keyword>
<feature type="region of interest" description="Disordered" evidence="1">
    <location>
        <begin position="101"/>
        <end position="144"/>
    </location>
</feature>
<keyword evidence="4" id="KW-1185">Reference proteome</keyword>
<sequence length="179" mass="20512">MIYLVLISLFLHLISFFIIVVLFQRLDNQKPLDKEKTLKEMEDLLISYTTEMKDNNERLARRMAHLTPSVKAPPVVTPKAPFEQKEPESSQMFTEEVDELQSSINDKEDVNGQVEETSDTKYAEYEPPLPPSEKEDIVEPSDTSKVLSLNKQGYTEQEIAKKLDMGAGEVALLLKFYKN</sequence>
<evidence type="ECO:0000313" key="3">
    <source>
        <dbReference type="EMBL" id="MCR6096071.1"/>
    </source>
</evidence>
<comment type="caution">
    <text evidence="3">The sequence shown here is derived from an EMBL/GenBank/DDBJ whole genome shotgun (WGS) entry which is preliminary data.</text>
</comment>
<feature type="region of interest" description="Disordered" evidence="1">
    <location>
        <begin position="73"/>
        <end position="92"/>
    </location>
</feature>
<protein>
    <recommendedName>
        <fullName evidence="5">Coupling factor for flagellin transcription and translation</fullName>
    </recommendedName>
</protein>
<dbReference type="EMBL" id="JABXYM010000001">
    <property type="protein sequence ID" value="MCR6096071.1"/>
    <property type="molecule type" value="Genomic_DNA"/>
</dbReference>
<evidence type="ECO:0000313" key="4">
    <source>
        <dbReference type="Proteomes" id="UP001057753"/>
    </source>
</evidence>
<dbReference type="Pfam" id="PF19610">
    <property type="entry name" value="DUF6115"/>
    <property type="match status" value="1"/>
</dbReference>
<keyword evidence="2" id="KW-0812">Transmembrane</keyword>
<organism evidence="3 4">
    <name type="scientific">Salipaludibacillus agaradhaerens</name>
    <name type="common">Bacillus agaradhaerens</name>
    <dbReference type="NCBI Taxonomy" id="76935"/>
    <lineage>
        <taxon>Bacteria</taxon>
        <taxon>Bacillati</taxon>
        <taxon>Bacillota</taxon>
        <taxon>Bacilli</taxon>
        <taxon>Bacillales</taxon>
        <taxon>Bacillaceae</taxon>
    </lineage>
</organism>
<dbReference type="AlphaFoldDB" id="A0A9Q4B0S6"/>
<evidence type="ECO:0000256" key="1">
    <source>
        <dbReference type="SAM" id="MobiDB-lite"/>
    </source>
</evidence>
<dbReference type="Proteomes" id="UP001057753">
    <property type="component" value="Unassembled WGS sequence"/>
</dbReference>
<name>A0A9Q4B0S6_SALAG</name>